<reference evidence="2" key="1">
    <citation type="journal article" date="2018" name="Genome Biol.">
        <title>SKESA: strategic k-mer extension for scrupulous assemblies.</title>
        <authorList>
            <person name="Souvorov A."/>
            <person name="Agarwala R."/>
            <person name="Lipman D.J."/>
        </authorList>
    </citation>
    <scope>NUCLEOTIDE SEQUENCE</scope>
    <source>
        <strain evidence="2">MA.03-3818</strain>
    </source>
</reference>
<comment type="caution">
    <text evidence="2">The sequence shown here is derived from an EMBL/GenBank/DDBJ whole genome shotgun (WGS) entry which is preliminary data.</text>
</comment>
<accession>A0A742ZPF6</accession>
<dbReference type="NCBIfam" id="NF033891">
    <property type="entry name" value="surf_exc_IncI1"/>
    <property type="match status" value="1"/>
</dbReference>
<dbReference type="AlphaFoldDB" id="A0A742ZPF6"/>
<keyword evidence="1" id="KW-0472">Membrane</keyword>
<evidence type="ECO:0000313" key="2">
    <source>
        <dbReference type="EMBL" id="HAF1615641.1"/>
    </source>
</evidence>
<feature type="transmembrane region" description="Helical" evidence="1">
    <location>
        <begin position="50"/>
        <end position="70"/>
    </location>
</feature>
<organism evidence="2">
    <name type="scientific">Salmonella enterica</name>
    <name type="common">Salmonella choleraesuis</name>
    <dbReference type="NCBI Taxonomy" id="28901"/>
    <lineage>
        <taxon>Bacteria</taxon>
        <taxon>Pseudomonadati</taxon>
        <taxon>Pseudomonadota</taxon>
        <taxon>Gammaproteobacteria</taxon>
        <taxon>Enterobacterales</taxon>
        <taxon>Enterobacteriaceae</taxon>
        <taxon>Salmonella</taxon>
    </lineage>
</organism>
<gene>
    <name evidence="2" type="primary">excA</name>
    <name evidence="2" type="ORF">G9B49_004663</name>
</gene>
<protein>
    <submittedName>
        <fullName evidence="2">Plasmid IncI1-type surface exclusion protein ExcA</fullName>
    </submittedName>
</protein>
<name>A0A742ZPF6_SALER</name>
<feature type="transmembrane region" description="Helical" evidence="1">
    <location>
        <begin position="7"/>
        <end position="30"/>
    </location>
</feature>
<evidence type="ECO:0000256" key="1">
    <source>
        <dbReference type="SAM" id="Phobius"/>
    </source>
</evidence>
<reference evidence="2" key="2">
    <citation type="submission" date="2020-02" db="EMBL/GenBank/DDBJ databases">
        <authorList>
            <consortium name="NCBI Pathogen Detection Project"/>
        </authorList>
    </citation>
    <scope>NUCLEOTIDE SEQUENCE</scope>
    <source>
        <strain evidence="2">MA.03-3818</strain>
    </source>
</reference>
<sequence>MKERLPFWYRLTSTLFGMYFMLGVPFLLFYGIASTASIITDRHTPLEGYIYAYGSWFLIIAPCIWLYLLMKKRQQKIDFIVNSIKATGFFSPDKKLECRLKWQGVYFGIDIKNGTMLYVAIWPGKLMDIIGFQTGGSKETVVTDGHIEIYTDYVSLPSIKLQLWLHSPKLIANTIHTMNRKEYNHTVNFPQLVKDKEKEFGNVTGLTVSDLY</sequence>
<keyword evidence="1" id="KW-0812">Transmembrane</keyword>
<keyword evidence="1" id="KW-1133">Transmembrane helix</keyword>
<proteinExistence type="predicted"/>
<dbReference type="EMBL" id="DAAUKO010000015">
    <property type="protein sequence ID" value="HAF1615641.1"/>
    <property type="molecule type" value="Genomic_DNA"/>
</dbReference>